<evidence type="ECO:0000256" key="3">
    <source>
        <dbReference type="RuleBase" id="RU000363"/>
    </source>
</evidence>
<evidence type="ECO:0000256" key="2">
    <source>
        <dbReference type="ARBA" id="ARBA00023002"/>
    </source>
</evidence>
<organism evidence="5 6">
    <name type="scientific">Qiania dongpingensis</name>
    <dbReference type="NCBI Taxonomy" id="2763669"/>
    <lineage>
        <taxon>Bacteria</taxon>
        <taxon>Bacillati</taxon>
        <taxon>Bacillota</taxon>
        <taxon>Clostridia</taxon>
        <taxon>Lachnospirales</taxon>
        <taxon>Lachnospiraceae</taxon>
        <taxon>Qiania</taxon>
    </lineage>
</organism>
<keyword evidence="2" id="KW-0560">Oxidoreductase</keyword>
<evidence type="ECO:0000259" key="4">
    <source>
        <dbReference type="SMART" id="SM00822"/>
    </source>
</evidence>
<reference evidence="5 6" key="1">
    <citation type="submission" date="2020-08" db="EMBL/GenBank/DDBJ databases">
        <authorList>
            <person name="Liu C."/>
            <person name="Sun Q."/>
        </authorList>
    </citation>
    <scope>NUCLEOTIDE SEQUENCE [LARGE SCALE GENOMIC DNA]</scope>
    <source>
        <strain evidence="5 6">NSJ-38</strain>
    </source>
</reference>
<dbReference type="InterPro" id="IPR002347">
    <property type="entry name" value="SDR_fam"/>
</dbReference>
<dbReference type="AlphaFoldDB" id="A0A7G9G797"/>
<proteinExistence type="inferred from homology"/>
<gene>
    <name evidence="5" type="ORF">H9Q78_06085</name>
</gene>
<dbReference type="RefSeq" id="WP_249304297.1">
    <property type="nucleotide sequence ID" value="NZ_CP060634.1"/>
</dbReference>
<dbReference type="KEGG" id="qdo:H9Q78_06085"/>
<evidence type="ECO:0000313" key="6">
    <source>
        <dbReference type="Proteomes" id="UP000515823"/>
    </source>
</evidence>
<dbReference type="InterPro" id="IPR036291">
    <property type="entry name" value="NAD(P)-bd_dom_sf"/>
</dbReference>
<dbReference type="SMART" id="SM00822">
    <property type="entry name" value="PKS_KR"/>
    <property type="match status" value="1"/>
</dbReference>
<dbReference type="PANTHER" id="PTHR42760">
    <property type="entry name" value="SHORT-CHAIN DEHYDROGENASES/REDUCTASES FAMILY MEMBER"/>
    <property type="match status" value="1"/>
</dbReference>
<protein>
    <submittedName>
        <fullName evidence="5">SDR family oxidoreductase</fullName>
    </submittedName>
</protein>
<dbReference type="PROSITE" id="PS00061">
    <property type="entry name" value="ADH_SHORT"/>
    <property type="match status" value="1"/>
</dbReference>
<dbReference type="SUPFAM" id="SSF51735">
    <property type="entry name" value="NAD(P)-binding Rossmann-fold domains"/>
    <property type="match status" value="1"/>
</dbReference>
<evidence type="ECO:0000313" key="5">
    <source>
        <dbReference type="EMBL" id="QNM06679.1"/>
    </source>
</evidence>
<dbReference type="PRINTS" id="PR00081">
    <property type="entry name" value="GDHRDH"/>
</dbReference>
<dbReference type="PANTHER" id="PTHR42760:SF40">
    <property type="entry name" value="3-OXOACYL-[ACYL-CARRIER-PROTEIN] REDUCTASE, CHLOROPLASTIC"/>
    <property type="match status" value="1"/>
</dbReference>
<name>A0A7G9G797_9FIRM</name>
<evidence type="ECO:0000256" key="1">
    <source>
        <dbReference type="ARBA" id="ARBA00006484"/>
    </source>
</evidence>
<dbReference type="GO" id="GO:0030497">
    <property type="term" value="P:fatty acid elongation"/>
    <property type="evidence" value="ECO:0007669"/>
    <property type="project" value="TreeGrafter"/>
</dbReference>
<dbReference type="Proteomes" id="UP000515823">
    <property type="component" value="Chromosome"/>
</dbReference>
<dbReference type="Gene3D" id="3.40.50.720">
    <property type="entry name" value="NAD(P)-binding Rossmann-like Domain"/>
    <property type="match status" value="1"/>
</dbReference>
<sequence>MDLNLKNKSVVITGGATGIGKAAAIEFAREGALVSVCGRTLKKLEAMQADCAEMGFNVDIYQVDVADAESVAAMADAVAEKQGGIDIWVNNAGIAINRPVMEFTKEEYDSIMRIDLDGVFEGSRIAGRHMISQGRGGVIINASSFASKIPHSEGAVYAAAKSGVSSFTKTFAANFAPYGIRVVGYIPGMIETEISRESIKENRGLYTQNVALQRLGVPEDLAKPIVFLASDACSYITGVDVEIAGGKYIVQNPKFSWEHKGE</sequence>
<feature type="domain" description="Ketoreductase" evidence="4">
    <location>
        <begin position="8"/>
        <end position="189"/>
    </location>
</feature>
<dbReference type="PRINTS" id="PR00080">
    <property type="entry name" value="SDRFAMILY"/>
</dbReference>
<keyword evidence="6" id="KW-1185">Reference proteome</keyword>
<dbReference type="EMBL" id="CP060634">
    <property type="protein sequence ID" value="QNM06679.1"/>
    <property type="molecule type" value="Genomic_DNA"/>
</dbReference>
<dbReference type="FunFam" id="3.40.50.720:FF:000084">
    <property type="entry name" value="Short-chain dehydrogenase reductase"/>
    <property type="match status" value="1"/>
</dbReference>
<dbReference type="GO" id="GO:0008206">
    <property type="term" value="P:bile acid metabolic process"/>
    <property type="evidence" value="ECO:0007669"/>
    <property type="project" value="UniProtKB-ARBA"/>
</dbReference>
<dbReference type="InterPro" id="IPR020904">
    <property type="entry name" value="Sc_DH/Rdtase_CS"/>
</dbReference>
<comment type="similarity">
    <text evidence="1 3">Belongs to the short-chain dehydrogenases/reductases (SDR) family.</text>
</comment>
<dbReference type="GO" id="GO:0016616">
    <property type="term" value="F:oxidoreductase activity, acting on the CH-OH group of donors, NAD or NADP as acceptor"/>
    <property type="evidence" value="ECO:0007669"/>
    <property type="project" value="UniProtKB-ARBA"/>
</dbReference>
<dbReference type="InterPro" id="IPR057326">
    <property type="entry name" value="KR_dom"/>
</dbReference>
<accession>A0A7G9G797</accession>
<dbReference type="Pfam" id="PF00106">
    <property type="entry name" value="adh_short"/>
    <property type="match status" value="1"/>
</dbReference>
<dbReference type="CDD" id="cd05233">
    <property type="entry name" value="SDR_c"/>
    <property type="match status" value="1"/>
</dbReference>